<keyword evidence="3" id="KW-1185">Reference proteome</keyword>
<evidence type="ECO:0000313" key="2">
    <source>
        <dbReference type="Ensembl" id="ENSMMOP00000009326.1"/>
    </source>
</evidence>
<organism evidence="2 3">
    <name type="scientific">Mola mola</name>
    <name type="common">Ocean sunfish</name>
    <name type="synonym">Tetraodon mola</name>
    <dbReference type="NCBI Taxonomy" id="94237"/>
    <lineage>
        <taxon>Eukaryota</taxon>
        <taxon>Metazoa</taxon>
        <taxon>Chordata</taxon>
        <taxon>Craniata</taxon>
        <taxon>Vertebrata</taxon>
        <taxon>Euteleostomi</taxon>
        <taxon>Actinopterygii</taxon>
        <taxon>Neopterygii</taxon>
        <taxon>Teleostei</taxon>
        <taxon>Neoteleostei</taxon>
        <taxon>Acanthomorphata</taxon>
        <taxon>Eupercaria</taxon>
        <taxon>Tetraodontiformes</taxon>
        <taxon>Molidae</taxon>
        <taxon>Mola</taxon>
    </lineage>
</organism>
<reference evidence="2" key="1">
    <citation type="submission" date="2025-08" db="UniProtKB">
        <authorList>
            <consortium name="Ensembl"/>
        </authorList>
    </citation>
    <scope>IDENTIFICATION</scope>
</reference>
<proteinExistence type="predicted"/>
<feature type="signal peptide" evidence="1">
    <location>
        <begin position="1"/>
        <end position="20"/>
    </location>
</feature>
<protein>
    <recommendedName>
        <fullName evidence="4">Secreted protein</fullName>
    </recommendedName>
</protein>
<evidence type="ECO:0000256" key="1">
    <source>
        <dbReference type="SAM" id="SignalP"/>
    </source>
</evidence>
<feature type="chain" id="PRO_5018651574" description="Secreted protein" evidence="1">
    <location>
        <begin position="21"/>
        <end position="72"/>
    </location>
</feature>
<name>A0A3Q3W0C7_MOLML</name>
<reference evidence="2" key="2">
    <citation type="submission" date="2025-09" db="UniProtKB">
        <authorList>
            <consortium name="Ensembl"/>
        </authorList>
    </citation>
    <scope>IDENTIFICATION</scope>
</reference>
<keyword evidence="1" id="KW-0732">Signal</keyword>
<accession>A0A3Q3W0C7</accession>
<dbReference type="Ensembl" id="ENSMMOT00000009492.1">
    <property type="protein sequence ID" value="ENSMMOP00000009326.1"/>
    <property type="gene ID" value="ENSMMOG00000007219.1"/>
</dbReference>
<sequence length="72" mass="8601">MAPCDLKLCFLTCCLDLVYLLDCTVTKKIINHNKSQRKRFQNSCGKQYHYLSNKWKFFFPCRCCNKFAYLCT</sequence>
<dbReference type="AlphaFoldDB" id="A0A3Q3W0C7"/>
<evidence type="ECO:0008006" key="4">
    <source>
        <dbReference type="Google" id="ProtNLM"/>
    </source>
</evidence>
<dbReference type="Proteomes" id="UP000261620">
    <property type="component" value="Unplaced"/>
</dbReference>
<evidence type="ECO:0000313" key="3">
    <source>
        <dbReference type="Proteomes" id="UP000261620"/>
    </source>
</evidence>